<name>A0A8T2B5W9_ARASU</name>
<gene>
    <name evidence="2" type="ORF">ISN44_As08g003950</name>
</gene>
<evidence type="ECO:0000313" key="2">
    <source>
        <dbReference type="EMBL" id="KAG7580614.1"/>
    </source>
</evidence>
<feature type="compositionally biased region" description="Polar residues" evidence="1">
    <location>
        <begin position="401"/>
        <end position="412"/>
    </location>
</feature>
<evidence type="ECO:0000313" key="3">
    <source>
        <dbReference type="Proteomes" id="UP000694251"/>
    </source>
</evidence>
<protein>
    <submittedName>
        <fullName evidence="2">Uncharacterized protein</fullName>
    </submittedName>
</protein>
<comment type="caution">
    <text evidence="2">The sequence shown here is derived from an EMBL/GenBank/DDBJ whole genome shotgun (WGS) entry which is preliminary data.</text>
</comment>
<dbReference type="OrthoDB" id="1893551at2759"/>
<accession>A0A8T2B5W9</accession>
<reference evidence="2 3" key="1">
    <citation type="submission" date="2020-12" db="EMBL/GenBank/DDBJ databases">
        <title>Concerted genomic and epigenomic changes stabilize Arabidopsis allopolyploids.</title>
        <authorList>
            <person name="Chen Z."/>
        </authorList>
    </citation>
    <scope>NUCLEOTIDE SEQUENCE [LARGE SCALE GENOMIC DNA]</scope>
    <source>
        <strain evidence="2">As9502</strain>
        <tissue evidence="2">Leaf</tissue>
    </source>
</reference>
<organism evidence="2 3">
    <name type="scientific">Arabidopsis suecica</name>
    <name type="common">Swedish thale-cress</name>
    <name type="synonym">Cardaminopsis suecica</name>
    <dbReference type="NCBI Taxonomy" id="45249"/>
    <lineage>
        <taxon>Eukaryota</taxon>
        <taxon>Viridiplantae</taxon>
        <taxon>Streptophyta</taxon>
        <taxon>Embryophyta</taxon>
        <taxon>Tracheophyta</taxon>
        <taxon>Spermatophyta</taxon>
        <taxon>Magnoliopsida</taxon>
        <taxon>eudicotyledons</taxon>
        <taxon>Gunneridae</taxon>
        <taxon>Pentapetalae</taxon>
        <taxon>rosids</taxon>
        <taxon>malvids</taxon>
        <taxon>Brassicales</taxon>
        <taxon>Brassicaceae</taxon>
        <taxon>Camelineae</taxon>
        <taxon>Arabidopsis</taxon>
    </lineage>
</organism>
<dbReference type="EMBL" id="JAEFBJ010000008">
    <property type="protein sequence ID" value="KAG7580614.1"/>
    <property type="molecule type" value="Genomic_DNA"/>
</dbReference>
<dbReference type="Proteomes" id="UP000694251">
    <property type="component" value="Chromosome 8"/>
</dbReference>
<evidence type="ECO:0000256" key="1">
    <source>
        <dbReference type="SAM" id="MobiDB-lite"/>
    </source>
</evidence>
<dbReference type="AlphaFoldDB" id="A0A8T2B5W9"/>
<feature type="region of interest" description="Disordered" evidence="1">
    <location>
        <begin position="145"/>
        <end position="184"/>
    </location>
</feature>
<feature type="compositionally biased region" description="Basic and acidic residues" evidence="1">
    <location>
        <begin position="381"/>
        <end position="396"/>
    </location>
</feature>
<feature type="region of interest" description="Disordered" evidence="1">
    <location>
        <begin position="345"/>
        <end position="455"/>
    </location>
</feature>
<proteinExistence type="predicted"/>
<sequence length="455" mass="50205">MAAATSAIVSDSNLRLDCSSRLVFSSWNRGMLQLSCSLVNLLMVFSFKAEVLPTAFESASLSSIKSFNQWIESLIDRIDLSESEAAASLDFLLNEPNEALISAFLHEDIVIRNLDFILTFSPQSIANTSPDVLANLEKLLDDRSSEAWSSQPLPTSEEEERKPEGSTRMDSFLQPEDELTQHNSKEVRALRKRLQQIEILEAKQSRGQLLDGQQIAELQKKLDIESSLVELGIPVEESPEAKSSTALPLDGKANKKGKRKKKGKQRSDKEIEDICEAIKPKDGKTMLDMKMISWFPKESDFVSLSQKKDNPSDSPISKKLAMAANKKKNSKGGLSMFLTGALDDIPKPVVAPLPKPKVEGPGWGGAKISKGLSSLQDIQDEQSKTRPHEPLSDVGKRTPPWASSETSRNLSRPSLRDIQMQEVKMQQSLSHSPKTKTPGFTVATGQGSPSDFAWN</sequence>
<keyword evidence="3" id="KW-1185">Reference proteome</keyword>
<feature type="region of interest" description="Disordered" evidence="1">
    <location>
        <begin position="237"/>
        <end position="271"/>
    </location>
</feature>
<feature type="compositionally biased region" description="Basic residues" evidence="1">
    <location>
        <begin position="254"/>
        <end position="264"/>
    </location>
</feature>